<dbReference type="EMBL" id="JBHMFI010000002">
    <property type="protein sequence ID" value="MFB9074475.1"/>
    <property type="molecule type" value="Genomic_DNA"/>
</dbReference>
<feature type="region of interest" description="Disordered" evidence="1">
    <location>
        <begin position="1"/>
        <end position="33"/>
    </location>
</feature>
<feature type="region of interest" description="Disordered" evidence="1">
    <location>
        <begin position="47"/>
        <end position="104"/>
    </location>
</feature>
<protein>
    <submittedName>
        <fullName evidence="2">Uncharacterized protein</fullName>
    </submittedName>
</protein>
<comment type="caution">
    <text evidence="2">The sequence shown here is derived from an EMBL/GenBank/DDBJ whole genome shotgun (WGS) entry which is preliminary data.</text>
</comment>
<accession>A0ABV5G6B5</accession>
<sequence length="104" mass="11221">MTSGTGKQPRPREQYEPDQPGRPGAPGRHRCAGIRGVRGADVVRLGRAGRTPCRPRGRGSAGVPGSAADGRPCPPGRRILQGRRHDGRLRGRRSRGHGRDLYRG</sequence>
<evidence type="ECO:0000256" key="1">
    <source>
        <dbReference type="SAM" id="MobiDB-lite"/>
    </source>
</evidence>
<evidence type="ECO:0000313" key="2">
    <source>
        <dbReference type="EMBL" id="MFB9074475.1"/>
    </source>
</evidence>
<name>A0ABV5G6B5_9MICC</name>
<reference evidence="2 3" key="1">
    <citation type="submission" date="2024-09" db="EMBL/GenBank/DDBJ databases">
        <authorList>
            <person name="Sun Q."/>
            <person name="Mori K."/>
        </authorList>
    </citation>
    <scope>NUCLEOTIDE SEQUENCE [LARGE SCALE GENOMIC DNA]</scope>
    <source>
        <strain evidence="2 3">CCM 7609</strain>
    </source>
</reference>
<keyword evidence="3" id="KW-1185">Reference proteome</keyword>
<dbReference type="Proteomes" id="UP001589575">
    <property type="component" value="Unassembled WGS sequence"/>
</dbReference>
<evidence type="ECO:0000313" key="3">
    <source>
        <dbReference type="Proteomes" id="UP001589575"/>
    </source>
</evidence>
<proteinExistence type="predicted"/>
<organism evidence="2 3">
    <name type="scientific">Citricoccus parietis</name>
    <dbReference type="NCBI Taxonomy" id="592307"/>
    <lineage>
        <taxon>Bacteria</taxon>
        <taxon>Bacillati</taxon>
        <taxon>Actinomycetota</taxon>
        <taxon>Actinomycetes</taxon>
        <taxon>Micrococcales</taxon>
        <taxon>Micrococcaceae</taxon>
        <taxon>Citricoccus</taxon>
    </lineage>
</organism>
<gene>
    <name evidence="2" type="ORF">ACFFX0_26090</name>
</gene>
<feature type="compositionally biased region" description="Basic residues" evidence="1">
    <location>
        <begin position="80"/>
        <end position="96"/>
    </location>
</feature>